<evidence type="ECO:0000259" key="7">
    <source>
        <dbReference type="PROSITE" id="PS51845"/>
    </source>
</evidence>
<dbReference type="InterPro" id="IPR003018">
    <property type="entry name" value="GAF"/>
</dbReference>
<evidence type="ECO:0000256" key="3">
    <source>
        <dbReference type="ARBA" id="ARBA00022801"/>
    </source>
</evidence>
<dbReference type="InterPro" id="IPR002073">
    <property type="entry name" value="PDEase_catalytic_dom"/>
</dbReference>
<protein>
    <submittedName>
        <fullName evidence="8">3'5'-cyclic nucleotide phosphodiesterase family protein</fullName>
    </submittedName>
</protein>
<evidence type="ECO:0000256" key="5">
    <source>
        <dbReference type="PIRSR" id="PIRSR623088-3"/>
    </source>
</evidence>
<dbReference type="InterPro" id="IPR003607">
    <property type="entry name" value="HD/PDEase_dom"/>
</dbReference>
<dbReference type="CDD" id="cd00077">
    <property type="entry name" value="HDc"/>
    <property type="match status" value="1"/>
</dbReference>
<keyword evidence="2 5" id="KW-0479">Metal-binding</keyword>
<comment type="caution">
    <text evidence="8">The sequence shown here is derived from an EMBL/GenBank/DDBJ whole genome shotgun (WGS) entry which is preliminary data.</text>
</comment>
<feature type="binding site" evidence="5">
    <location>
        <position position="874"/>
    </location>
    <ligand>
        <name>Zn(2+)</name>
        <dbReference type="ChEBI" id="CHEBI:29105"/>
        <label>1</label>
    </ligand>
</feature>
<dbReference type="Gene3D" id="1.10.1300.10">
    <property type="entry name" value="3'5'-cyclic nucleotide phosphodiesterase, catalytic domain"/>
    <property type="match status" value="1"/>
</dbReference>
<dbReference type="Pfam" id="PF00233">
    <property type="entry name" value="PDEase_I"/>
    <property type="match status" value="1"/>
</dbReference>
<feature type="binding site" evidence="5">
    <location>
        <position position="875"/>
    </location>
    <ligand>
        <name>Zn(2+)</name>
        <dbReference type="ChEBI" id="CHEBI:29105"/>
        <label>1</label>
    </ligand>
</feature>
<dbReference type="Pfam" id="PF01590">
    <property type="entry name" value="GAF"/>
    <property type="match status" value="2"/>
</dbReference>
<dbReference type="InterPro" id="IPR023088">
    <property type="entry name" value="PDEase"/>
</dbReference>
<keyword evidence="3" id="KW-0378">Hydrolase</keyword>
<dbReference type="InterPro" id="IPR036971">
    <property type="entry name" value="PDEase_catalytic_dom_sf"/>
</dbReference>
<feature type="region of interest" description="Disordered" evidence="6">
    <location>
        <begin position="1"/>
        <end position="76"/>
    </location>
</feature>
<dbReference type="SUPFAM" id="SSF109604">
    <property type="entry name" value="HD-domain/PDEase-like"/>
    <property type="match status" value="1"/>
</dbReference>
<sequence>MMQNSQDPRGGTSPFKSRNRTKADIAIFKPLQPPGKNNLPFRTQHTPLPQPQKRSQTSMNAPPKTPTVKENYRPSLSREQLRVVNEDLFDQIMENSLHKPLNLAFEPIAKQMFQCEKCVLWIDNPDKKCLVAPTYNLSAGYDNTLPGFIFRTKSVIQVRDPSNAPNGFKSDSKLVPPHSPQLFFALTASNISRAVVQVIQEPHAPSFARTDIETANLIISKFSTYGNAIFTSHNVSLIAETLYSYNPKQISPMHLLKRHFGCEVCEMWQFDTLRGIGQKVIDSFQKDSPIKTNECGIIGDAIFNHRSINLSNASDDPAFSNELDNEFPGPILVITAEVGRRESWAIALRGRSSQFSAADEAQLRAFFPFVLGALTGFNATDEQAVLISQLGELIKTAAKLTSKIANDNIVKLIQSEAMKMLECQNCILFLLNKAKTHLNGHYKEKTNRFQIGKGICSHVIETGEIVSLLNPSDSSAYDPIYDSDSDIAPTSILAAPIRNFNGDIIGCIELLSKTGGDRFTESDQKVLSALNVFIGIGVENFKNYQRAVNLTKKMRSFIEMLLHTTKESELTPMLEEILDKAKHVMGASRVTFFIADSNKLSLFLNVGKESKYGPCFAQIAKEKKQVMIFNDEQINETIKKLKIKVPEDINEQPMTLGQLNDNKFNKVSGIFSKNALAKSNASLLPNEQTEQICCIPLMNQENSFLGVLETNFNTVLNEDDIELLDSFSSIAALSLERISLKQMAPLGYGNLDINDFITVNERNSCVVPVKLALPDDIFTIMFNVDRYDGIDLFKVVFKIFDRFGLMEAYSISNELLFNFLEAARNAYNKIPYHNWRHAIDTFQFVACQIIIGKLDKSYIGQFEILAVLIAALLHDAGHPGFNDSQEIQLASPLCLLYKKQSLLETHHCEKAIEVLTKEDCNILRGLNDADYKSMWTMIIDLIMATDMRRHFKVVQELKTLLNSDEYNGPGDHTHRFLLMKCLLKSSDIAKIVRPLNDAKDWTVGLAEEFFRQGDLKHTPEMIFNSSDEDYAHLDKDASLMGFFKGVCLPLLQVISSTTSTLRSNTEMLKDNIQKWARRTDRAVPNFAPEPK</sequence>
<evidence type="ECO:0000256" key="6">
    <source>
        <dbReference type="SAM" id="MobiDB-lite"/>
    </source>
</evidence>
<dbReference type="GO" id="GO:0004114">
    <property type="term" value="F:3',5'-cyclic-nucleotide phosphodiesterase activity"/>
    <property type="evidence" value="ECO:0007669"/>
    <property type="project" value="InterPro"/>
</dbReference>
<dbReference type="GO" id="GO:0046872">
    <property type="term" value="F:metal ion binding"/>
    <property type="evidence" value="ECO:0007669"/>
    <property type="project" value="UniProtKB-KW"/>
</dbReference>
<dbReference type="OrthoDB" id="546632at2759"/>
<gene>
    <name evidence="8" type="ORF">TRFO_14337</name>
</gene>
<feature type="active site" description="Proton donor" evidence="4">
    <location>
        <position position="833"/>
    </location>
</feature>
<evidence type="ECO:0000256" key="2">
    <source>
        <dbReference type="ARBA" id="ARBA00022723"/>
    </source>
</evidence>
<keyword evidence="9" id="KW-1185">Reference proteome</keyword>
<dbReference type="Proteomes" id="UP000179807">
    <property type="component" value="Unassembled WGS sequence"/>
</dbReference>
<dbReference type="AlphaFoldDB" id="A0A1J4KZP3"/>
<dbReference type="PROSITE" id="PS51845">
    <property type="entry name" value="PDEASE_I_2"/>
    <property type="match status" value="1"/>
</dbReference>
<reference evidence="8" key="1">
    <citation type="submission" date="2016-10" db="EMBL/GenBank/DDBJ databases">
        <authorList>
            <person name="Benchimol M."/>
            <person name="Almeida L.G."/>
            <person name="Vasconcelos A.T."/>
            <person name="Perreira-Neves A."/>
            <person name="Rosa I.A."/>
            <person name="Tasca T."/>
            <person name="Bogo M.R."/>
            <person name="de Souza W."/>
        </authorList>
    </citation>
    <scope>NUCLEOTIDE SEQUENCE [LARGE SCALE GENOMIC DNA]</scope>
    <source>
        <strain evidence="8">K</strain>
    </source>
</reference>
<evidence type="ECO:0000256" key="4">
    <source>
        <dbReference type="PIRSR" id="PIRSR623088-1"/>
    </source>
</evidence>
<dbReference type="PANTHER" id="PTHR11347">
    <property type="entry name" value="CYCLIC NUCLEOTIDE PHOSPHODIESTERASE"/>
    <property type="match status" value="1"/>
</dbReference>
<dbReference type="InterPro" id="IPR029016">
    <property type="entry name" value="GAF-like_dom_sf"/>
</dbReference>
<dbReference type="GeneID" id="94832455"/>
<dbReference type="SMART" id="SM00065">
    <property type="entry name" value="GAF"/>
    <property type="match status" value="2"/>
</dbReference>
<evidence type="ECO:0000313" key="8">
    <source>
        <dbReference type="EMBL" id="OHT15164.1"/>
    </source>
</evidence>
<dbReference type="RefSeq" id="XP_068368300.1">
    <property type="nucleotide sequence ID" value="XM_068497751.1"/>
</dbReference>
<dbReference type="VEuPathDB" id="TrichDB:TRFO_14337"/>
<accession>A0A1J4KZP3</accession>
<feature type="binding site" evidence="5">
    <location>
        <position position="837"/>
    </location>
    <ligand>
        <name>Zn(2+)</name>
        <dbReference type="ChEBI" id="CHEBI:29105"/>
        <label>1</label>
    </ligand>
</feature>
<feature type="binding site" evidence="5">
    <location>
        <position position="987"/>
    </location>
    <ligand>
        <name>Zn(2+)</name>
        <dbReference type="ChEBI" id="CHEBI:29105"/>
        <label>1</label>
    </ligand>
</feature>
<feature type="binding site" evidence="5">
    <location>
        <position position="875"/>
    </location>
    <ligand>
        <name>Zn(2+)</name>
        <dbReference type="ChEBI" id="CHEBI:29105"/>
        <label>2</label>
    </ligand>
</feature>
<dbReference type="PRINTS" id="PR00387">
    <property type="entry name" value="PDIESTERASE1"/>
</dbReference>
<dbReference type="Gene3D" id="3.30.450.40">
    <property type="match status" value="2"/>
</dbReference>
<feature type="domain" description="PDEase" evidence="7">
    <location>
        <begin position="758"/>
        <end position="1082"/>
    </location>
</feature>
<evidence type="ECO:0000256" key="1">
    <source>
        <dbReference type="ARBA" id="ARBA00022535"/>
    </source>
</evidence>
<dbReference type="EMBL" id="MLAK01000261">
    <property type="protein sequence ID" value="OHT15164.1"/>
    <property type="molecule type" value="Genomic_DNA"/>
</dbReference>
<feature type="compositionally biased region" description="Polar residues" evidence="6">
    <location>
        <begin position="40"/>
        <end position="60"/>
    </location>
</feature>
<name>A0A1J4KZP3_9EUKA</name>
<proteinExistence type="predicted"/>
<dbReference type="SUPFAM" id="SSF55781">
    <property type="entry name" value="GAF domain-like"/>
    <property type="match status" value="4"/>
</dbReference>
<dbReference type="GO" id="GO:0007165">
    <property type="term" value="P:signal transduction"/>
    <property type="evidence" value="ECO:0007669"/>
    <property type="project" value="InterPro"/>
</dbReference>
<organism evidence="8 9">
    <name type="scientific">Tritrichomonas foetus</name>
    <dbReference type="NCBI Taxonomy" id="1144522"/>
    <lineage>
        <taxon>Eukaryota</taxon>
        <taxon>Metamonada</taxon>
        <taxon>Parabasalia</taxon>
        <taxon>Tritrichomonadida</taxon>
        <taxon>Tritrichomonadidae</taxon>
        <taxon>Tritrichomonas</taxon>
    </lineage>
</organism>
<evidence type="ECO:0000313" key="9">
    <source>
        <dbReference type="Proteomes" id="UP000179807"/>
    </source>
</evidence>
<keyword evidence="1" id="KW-0140">cGMP</keyword>